<dbReference type="PROSITE" id="PS00463">
    <property type="entry name" value="ZN2_CY6_FUNGAL_1"/>
    <property type="match status" value="1"/>
</dbReference>
<dbReference type="Proteomes" id="UP000054342">
    <property type="component" value="Unassembled WGS sequence"/>
</dbReference>
<dbReference type="HOGENOM" id="CLU_028354_0_0_1"/>
<dbReference type="GO" id="GO:0008270">
    <property type="term" value="F:zinc ion binding"/>
    <property type="evidence" value="ECO:0007669"/>
    <property type="project" value="InterPro"/>
</dbReference>
<feature type="domain" description="Zn(2)-C6 fungal-type" evidence="7">
    <location>
        <begin position="14"/>
        <end position="42"/>
    </location>
</feature>
<dbReference type="InterPro" id="IPR001138">
    <property type="entry name" value="Zn2Cys6_DnaBD"/>
</dbReference>
<organism evidence="8 9">
    <name type="scientific">Exophiala xenobiotica</name>
    <dbReference type="NCBI Taxonomy" id="348802"/>
    <lineage>
        <taxon>Eukaryota</taxon>
        <taxon>Fungi</taxon>
        <taxon>Dikarya</taxon>
        <taxon>Ascomycota</taxon>
        <taxon>Pezizomycotina</taxon>
        <taxon>Eurotiomycetes</taxon>
        <taxon>Chaetothyriomycetidae</taxon>
        <taxon>Chaetothyriales</taxon>
        <taxon>Herpotrichiellaceae</taxon>
        <taxon>Exophiala</taxon>
    </lineage>
</organism>
<proteinExistence type="predicted"/>
<dbReference type="SUPFAM" id="SSF57701">
    <property type="entry name" value="Zn2/Cys6 DNA-binding domain"/>
    <property type="match status" value="1"/>
</dbReference>
<keyword evidence="9" id="KW-1185">Reference proteome</keyword>
<evidence type="ECO:0000256" key="1">
    <source>
        <dbReference type="ARBA" id="ARBA00022723"/>
    </source>
</evidence>
<dbReference type="Gene3D" id="4.10.240.10">
    <property type="entry name" value="Zn(2)-C6 fungal-type DNA-binding domain"/>
    <property type="match status" value="1"/>
</dbReference>
<keyword evidence="6" id="KW-0539">Nucleus</keyword>
<keyword evidence="2" id="KW-0862">Zinc</keyword>
<dbReference type="RefSeq" id="XP_013317491.1">
    <property type="nucleotide sequence ID" value="XM_013462037.1"/>
</dbReference>
<keyword evidence="1" id="KW-0479">Metal-binding</keyword>
<keyword evidence="3" id="KW-0805">Transcription regulation</keyword>
<sequence length="572" mass="64307">MKHTRRSNAKSRMGCRTCKRRRLKCDETKPCCIRCLAGNRLCEGYGIAIDVPARPASKPPLPNSALARGESKPEIQPKPARGLKTISFLNHSESLTFEIFRSRTVPEMAGVRSRGFWHNVVLPACYDEPAVLHACMALTIACRWLLTPVCKSGSSQEEVVRLDTVNQYNKAIQHLKAHVTGLDNLSSLRLTLITCVLFIALELCTGQILPAMMHLNEGRKLLHSCVDLDKPGVTDGEPKPLVLSSRPQSVEEELVAVFADLDLQSTYFGSARPQLKLTAHETRRDPRPSPGVEPLFSFALPVEFGSIQEADQQLTLLANRCLEFVGDRLEPDRQSLRNAASNFHRQHLCTLLQRWRQTHDRFCRRVGDAATSQGSWKQQWASMLVRHAWLNLGVSLSYWELDESDLDAYLPAFTTIVALSSGVVLPETTRKGRFSLESGVVAPLWFTVMKCRHPRIRRQALHLLRLAPREGLWDPDLAAQLAREAIRLEEGLDTLDEDGLRWDTPIHREDDDAGQVVPSHRRIATAEMEWADGEDPVLVMTFRRTACASDGNRPNTETIVVTRPYETHQTLS</sequence>
<dbReference type="InterPro" id="IPR052360">
    <property type="entry name" value="Transcr_Regulatory_Proteins"/>
</dbReference>
<keyword evidence="4" id="KW-0238">DNA-binding</keyword>
<gene>
    <name evidence="8" type="ORF">PV05_05523</name>
</gene>
<dbReference type="OrthoDB" id="4118238at2759"/>
<dbReference type="GO" id="GO:0003677">
    <property type="term" value="F:DNA binding"/>
    <property type="evidence" value="ECO:0007669"/>
    <property type="project" value="UniProtKB-KW"/>
</dbReference>
<dbReference type="STRING" id="348802.A0A0D2D3H2"/>
<evidence type="ECO:0000313" key="9">
    <source>
        <dbReference type="Proteomes" id="UP000054342"/>
    </source>
</evidence>
<evidence type="ECO:0000259" key="7">
    <source>
        <dbReference type="PROSITE" id="PS50048"/>
    </source>
</evidence>
<dbReference type="CDD" id="cd00067">
    <property type="entry name" value="GAL4"/>
    <property type="match status" value="1"/>
</dbReference>
<evidence type="ECO:0000313" key="8">
    <source>
        <dbReference type="EMBL" id="KIW56907.1"/>
    </source>
</evidence>
<dbReference type="InterPro" id="IPR021858">
    <property type="entry name" value="Fun_TF"/>
</dbReference>
<dbReference type="PANTHER" id="PTHR36206:SF13">
    <property type="entry name" value="TRANSCRIPTIONAL REGULATORY PROTEIN MOC3"/>
    <property type="match status" value="1"/>
</dbReference>
<dbReference type="Pfam" id="PF11951">
    <property type="entry name" value="Fungal_trans_2"/>
    <property type="match status" value="1"/>
</dbReference>
<dbReference type="PANTHER" id="PTHR36206">
    <property type="entry name" value="ASPERCRYPTIN BIOSYNTHESIS CLUSTER-SPECIFIC TRANSCRIPTION REGULATOR ATNN-RELATED"/>
    <property type="match status" value="1"/>
</dbReference>
<dbReference type="SMART" id="SM00066">
    <property type="entry name" value="GAL4"/>
    <property type="match status" value="1"/>
</dbReference>
<evidence type="ECO:0000256" key="6">
    <source>
        <dbReference type="ARBA" id="ARBA00023242"/>
    </source>
</evidence>
<accession>A0A0D2D3H2</accession>
<dbReference type="Pfam" id="PF00172">
    <property type="entry name" value="Zn_clus"/>
    <property type="match status" value="1"/>
</dbReference>
<evidence type="ECO:0000256" key="4">
    <source>
        <dbReference type="ARBA" id="ARBA00023125"/>
    </source>
</evidence>
<dbReference type="AlphaFoldDB" id="A0A0D2D3H2"/>
<dbReference type="PROSITE" id="PS50048">
    <property type="entry name" value="ZN2_CY6_FUNGAL_2"/>
    <property type="match status" value="1"/>
</dbReference>
<dbReference type="InterPro" id="IPR036864">
    <property type="entry name" value="Zn2-C6_fun-type_DNA-bd_sf"/>
</dbReference>
<evidence type="ECO:0000256" key="5">
    <source>
        <dbReference type="ARBA" id="ARBA00023163"/>
    </source>
</evidence>
<evidence type="ECO:0000256" key="2">
    <source>
        <dbReference type="ARBA" id="ARBA00022833"/>
    </source>
</evidence>
<dbReference type="EMBL" id="KN847319">
    <property type="protein sequence ID" value="KIW56907.1"/>
    <property type="molecule type" value="Genomic_DNA"/>
</dbReference>
<protein>
    <recommendedName>
        <fullName evidence="7">Zn(2)-C6 fungal-type domain-containing protein</fullName>
    </recommendedName>
</protein>
<name>A0A0D2D3H2_9EURO</name>
<dbReference type="GeneID" id="25327431"/>
<evidence type="ECO:0000256" key="3">
    <source>
        <dbReference type="ARBA" id="ARBA00023015"/>
    </source>
</evidence>
<keyword evidence="5" id="KW-0804">Transcription</keyword>
<reference evidence="8 9" key="1">
    <citation type="submission" date="2015-01" db="EMBL/GenBank/DDBJ databases">
        <title>The Genome Sequence of Exophiala xenobiotica CBS118157.</title>
        <authorList>
            <consortium name="The Broad Institute Genomics Platform"/>
            <person name="Cuomo C."/>
            <person name="de Hoog S."/>
            <person name="Gorbushina A."/>
            <person name="Stielow B."/>
            <person name="Teixiera M."/>
            <person name="Abouelleil A."/>
            <person name="Chapman S.B."/>
            <person name="Priest M."/>
            <person name="Young S.K."/>
            <person name="Wortman J."/>
            <person name="Nusbaum C."/>
            <person name="Birren B."/>
        </authorList>
    </citation>
    <scope>NUCLEOTIDE SEQUENCE [LARGE SCALE GENOMIC DNA]</scope>
    <source>
        <strain evidence="8 9">CBS 118157</strain>
    </source>
</reference>
<dbReference type="GO" id="GO:0000981">
    <property type="term" value="F:DNA-binding transcription factor activity, RNA polymerase II-specific"/>
    <property type="evidence" value="ECO:0007669"/>
    <property type="project" value="InterPro"/>
</dbReference>